<dbReference type="Proteomes" id="UP001235303">
    <property type="component" value="Unassembled WGS sequence"/>
</dbReference>
<dbReference type="EMBL" id="JAQOSP010000063">
    <property type="protein sequence ID" value="MDJ1169624.1"/>
    <property type="molecule type" value="Genomic_DNA"/>
</dbReference>
<gene>
    <name evidence="1" type="ORF">PMG71_09320</name>
</gene>
<dbReference type="RefSeq" id="WP_283753382.1">
    <property type="nucleotide sequence ID" value="NZ_JAQOSP010000063.1"/>
</dbReference>
<protein>
    <submittedName>
        <fullName evidence="1">Addiction module protein</fullName>
    </submittedName>
</protein>
<keyword evidence="2" id="KW-1185">Reference proteome</keyword>
<sequence length="81" mass="9411">MRTVDEIFNEALTLSNADRSLLLKKLRESLEGDEDNMNIDETIQDLWIEEAKKRRDEIRSSSVKPIPGEEALAQVRQLLER</sequence>
<accession>A0ABT7AT74</accession>
<dbReference type="InterPro" id="IPR013406">
    <property type="entry name" value="CHP02574_addiction_mod"/>
</dbReference>
<dbReference type="Pfam" id="PF09720">
    <property type="entry name" value="Unstab_antitox"/>
    <property type="match status" value="1"/>
</dbReference>
<proteinExistence type="predicted"/>
<comment type="caution">
    <text evidence="1">The sequence shown here is derived from an EMBL/GenBank/DDBJ whole genome shotgun (WGS) entry which is preliminary data.</text>
</comment>
<reference evidence="1 2" key="1">
    <citation type="submission" date="2023-01" db="EMBL/GenBank/DDBJ databases">
        <title>Novel diversity within Roseofilum (Cyanobacteria; Desertifilaceae) from marine benthic mats with descriptions of four novel species.</title>
        <authorList>
            <person name="Wang Y."/>
            <person name="Berthold D.E."/>
            <person name="Hu J."/>
            <person name="Lefler F.W."/>
            <person name="Laughinghouse H.D. IV."/>
        </authorList>
    </citation>
    <scope>NUCLEOTIDE SEQUENCE [LARGE SCALE GENOMIC DNA]</scope>
    <source>
        <strain evidence="1 2">BLCC-M154</strain>
    </source>
</reference>
<evidence type="ECO:0000313" key="1">
    <source>
        <dbReference type="EMBL" id="MDJ1169624.1"/>
    </source>
</evidence>
<evidence type="ECO:0000313" key="2">
    <source>
        <dbReference type="Proteomes" id="UP001235303"/>
    </source>
</evidence>
<organism evidence="1 2">
    <name type="scientific">Roseofilum acuticapitatum BLCC-M154</name>
    <dbReference type="NCBI Taxonomy" id="3022444"/>
    <lineage>
        <taxon>Bacteria</taxon>
        <taxon>Bacillati</taxon>
        <taxon>Cyanobacteriota</taxon>
        <taxon>Cyanophyceae</taxon>
        <taxon>Desertifilales</taxon>
        <taxon>Desertifilaceae</taxon>
        <taxon>Roseofilum</taxon>
        <taxon>Roseofilum acuticapitatum</taxon>
    </lineage>
</organism>
<name>A0ABT7AT74_9CYAN</name>